<proteinExistence type="predicted"/>
<feature type="region of interest" description="Disordered" evidence="1">
    <location>
        <begin position="566"/>
        <end position="587"/>
    </location>
</feature>
<protein>
    <submittedName>
        <fullName evidence="4">Acyl-CoA synthetase FdrA</fullName>
    </submittedName>
</protein>
<dbReference type="Pfam" id="PF02629">
    <property type="entry name" value="CoA_binding"/>
    <property type="match status" value="1"/>
</dbReference>
<dbReference type="GO" id="GO:0005829">
    <property type="term" value="C:cytosol"/>
    <property type="evidence" value="ECO:0007669"/>
    <property type="project" value="TreeGrafter"/>
</dbReference>
<dbReference type="Gene3D" id="3.40.50.261">
    <property type="entry name" value="Succinyl-CoA synthetase domains"/>
    <property type="match status" value="2"/>
</dbReference>
<dbReference type="GO" id="GO:0009361">
    <property type="term" value="C:succinate-CoA ligase complex (ADP-forming)"/>
    <property type="evidence" value="ECO:0007669"/>
    <property type="project" value="TreeGrafter"/>
</dbReference>
<dbReference type="GO" id="GO:0006099">
    <property type="term" value="P:tricarboxylic acid cycle"/>
    <property type="evidence" value="ECO:0007669"/>
    <property type="project" value="TreeGrafter"/>
</dbReference>
<dbReference type="PANTHER" id="PTHR11117">
    <property type="entry name" value="SUCCINYL-COA LIGASE SUBUNIT ALPHA"/>
    <property type="match status" value="1"/>
</dbReference>
<gene>
    <name evidence="4" type="primary">fdrA</name>
    <name evidence="4" type="ORF">F4X14_18800</name>
</gene>
<comment type="caution">
    <text evidence="4">The sequence shown here is derived from an EMBL/GenBank/DDBJ whole genome shotgun (WGS) entry which is preliminary data.</text>
</comment>
<evidence type="ECO:0000259" key="2">
    <source>
        <dbReference type="Pfam" id="PF00549"/>
    </source>
</evidence>
<dbReference type="PANTHER" id="PTHR11117:SF24">
    <property type="entry name" value="PROTEIN FDRA"/>
    <property type="match status" value="1"/>
</dbReference>
<dbReference type="GO" id="GO:0004776">
    <property type="term" value="F:succinate-CoA ligase (GDP-forming) activity"/>
    <property type="evidence" value="ECO:0007669"/>
    <property type="project" value="TreeGrafter"/>
</dbReference>
<sequence length="636" mass="66683">MPPESSRFGNERPHVQGREPGTAATVFWSATVDDSSAPDGKAGAGTPATLAELRAGSYYDSVVLMLLQRALAELPGILDAGVVMGTPANKKLLAQSALLTEDLQTAAPEDLILVVKAESETAGRAALARVDELLAARRPQQTDAYRPKSLASATRMLPEAEWVLISIPGRYAAAVARDALNLGKNVFLYSDNVTLEDEISLKETAAGKGLLVMGPDCGTARIDGVGLGFANRVRRGGIGIVAASGTGLQAIMVGIHRLGGGVSQAFGTGGRDLSDGVQAISAKQALGRLKDDPQTEVIVIVSKPPATSVAQELMSQAASCNKPVVLDFIGYCSTQEEDVAANIQFARTLDEAAELAVSLTKSADSTGCTEQHPLSSQSTTEAPQVVPSHLPHSFLRALYSGGTLAYEALYLLQDSLPSLHSNVPLPGGRRLDNPHRSRGHTVVDLGGDAFTVGRLHPMLDNELRVRRLLQEAQDAETGLILLDVVLGDGAHEDPASELAPAIEEGTAAAARDGRTLPVVAVVIGTDGDPQGLDRQIERLKGAGAYVFTRHDDALRAVAGAFAGAGDGRSFRSSKQEPGAPQASEDGHVSSTFAAINVGLESFTDSLRDQGAEVVHVDWRPPAGGDERLANLLTRLR</sequence>
<feature type="domain" description="ATP-citrate synthase/succinyl-CoA ligase C-terminal" evidence="2">
    <location>
        <begin position="398"/>
        <end position="557"/>
    </location>
</feature>
<feature type="region of interest" description="Disordered" evidence="1">
    <location>
        <begin position="1"/>
        <end position="22"/>
    </location>
</feature>
<dbReference type="EMBL" id="VXMH01000102">
    <property type="protein sequence ID" value="MYC97012.1"/>
    <property type="molecule type" value="Genomic_DNA"/>
</dbReference>
<dbReference type="InterPro" id="IPR005811">
    <property type="entry name" value="SUCC_ACL_C"/>
</dbReference>
<dbReference type="GO" id="GO:0004775">
    <property type="term" value="F:succinate-CoA ligase (ADP-forming) activity"/>
    <property type="evidence" value="ECO:0007669"/>
    <property type="project" value="TreeGrafter"/>
</dbReference>
<dbReference type="InterPro" id="IPR003781">
    <property type="entry name" value="CoA-bd"/>
</dbReference>
<dbReference type="SUPFAM" id="SSF52210">
    <property type="entry name" value="Succinyl-CoA synthetase domains"/>
    <property type="match status" value="2"/>
</dbReference>
<feature type="domain" description="CoA-binding" evidence="3">
    <location>
        <begin position="238"/>
        <end position="315"/>
    </location>
</feature>
<dbReference type="InterPro" id="IPR016102">
    <property type="entry name" value="Succinyl-CoA_synth-like"/>
</dbReference>
<organism evidence="4">
    <name type="scientific">Caldilineaceae bacterium SB0661_bin_32</name>
    <dbReference type="NCBI Taxonomy" id="2605255"/>
    <lineage>
        <taxon>Bacteria</taxon>
        <taxon>Bacillati</taxon>
        <taxon>Chloroflexota</taxon>
        <taxon>Caldilineae</taxon>
        <taxon>Caldilineales</taxon>
        <taxon>Caldilineaceae</taxon>
    </lineage>
</organism>
<dbReference type="Gene3D" id="3.40.50.720">
    <property type="entry name" value="NAD(P)-binding Rossmann-like Domain"/>
    <property type="match status" value="1"/>
</dbReference>
<feature type="region of interest" description="Disordered" evidence="1">
    <location>
        <begin position="362"/>
        <end position="385"/>
    </location>
</feature>
<dbReference type="NCBIfam" id="NF004760">
    <property type="entry name" value="PRK06091.1"/>
    <property type="match status" value="1"/>
</dbReference>
<feature type="compositionally biased region" description="Polar residues" evidence="1">
    <location>
        <begin position="362"/>
        <end position="382"/>
    </location>
</feature>
<reference evidence="4" key="1">
    <citation type="submission" date="2019-09" db="EMBL/GenBank/DDBJ databases">
        <title>Characterisation of the sponge microbiome using genome-centric metagenomics.</title>
        <authorList>
            <person name="Engelberts J.P."/>
            <person name="Robbins S.J."/>
            <person name="De Goeij J.M."/>
            <person name="Aranda M."/>
            <person name="Bell S.C."/>
            <person name="Webster N.S."/>
        </authorList>
    </citation>
    <scope>NUCLEOTIDE SEQUENCE</scope>
    <source>
        <strain evidence="4">SB0661_bin_32</strain>
    </source>
</reference>
<evidence type="ECO:0000259" key="3">
    <source>
        <dbReference type="Pfam" id="PF02629"/>
    </source>
</evidence>
<accession>A0A6B1DC90</accession>
<name>A0A6B1DC90_9CHLR</name>
<dbReference type="Pfam" id="PF00549">
    <property type="entry name" value="Ligase_CoA"/>
    <property type="match status" value="1"/>
</dbReference>
<evidence type="ECO:0000313" key="4">
    <source>
        <dbReference type="EMBL" id="MYC97012.1"/>
    </source>
</evidence>
<dbReference type="AlphaFoldDB" id="A0A6B1DC90"/>
<evidence type="ECO:0000256" key="1">
    <source>
        <dbReference type="SAM" id="MobiDB-lite"/>
    </source>
</evidence>